<evidence type="ECO:0000313" key="2">
    <source>
        <dbReference type="Proteomes" id="UP000694843"/>
    </source>
</evidence>
<dbReference type="AlphaFoldDB" id="A0A979FRA5"/>
<dbReference type="OrthoDB" id="6407068at2759"/>
<evidence type="ECO:0000256" key="1">
    <source>
        <dbReference type="SAM" id="MobiDB-lite"/>
    </source>
</evidence>
<name>A0A979FRA5_HYAAZ</name>
<keyword evidence="2" id="KW-1185">Reference proteome</keyword>
<sequence length="236" mass="26584">MANVKQEDVFEPKVKIKEEPDFFQKTSVKKEPCQDSTNCQTRQDSKLPSSGPSSSVACSSRRLNVQDNNNESTASVMSDEFGQDFCEWFYTMINRLQPCCANQPGDTLRPEVFCGNCSVEMYLVDGGNVEQCRASGSVETERTIRELLKRLGLMFMPNTKGGMQVRRSSHGMIQLFCCGTIHYNDSFVGIFEQEFGLVASPVDKSWKISYTKVNLKKLLEAYTPSLPTVEIFAIEF</sequence>
<reference evidence="3" key="1">
    <citation type="submission" date="2025-08" db="UniProtKB">
        <authorList>
            <consortium name="RefSeq"/>
        </authorList>
    </citation>
    <scope>IDENTIFICATION</scope>
    <source>
        <tissue evidence="3">Whole organism</tissue>
    </source>
</reference>
<organism evidence="2 3">
    <name type="scientific">Hyalella azteca</name>
    <name type="common">Amphipod</name>
    <dbReference type="NCBI Taxonomy" id="294128"/>
    <lineage>
        <taxon>Eukaryota</taxon>
        <taxon>Metazoa</taxon>
        <taxon>Ecdysozoa</taxon>
        <taxon>Arthropoda</taxon>
        <taxon>Crustacea</taxon>
        <taxon>Multicrustacea</taxon>
        <taxon>Malacostraca</taxon>
        <taxon>Eumalacostraca</taxon>
        <taxon>Peracarida</taxon>
        <taxon>Amphipoda</taxon>
        <taxon>Senticaudata</taxon>
        <taxon>Talitrida</taxon>
        <taxon>Talitroidea</taxon>
        <taxon>Hyalellidae</taxon>
        <taxon>Hyalella</taxon>
    </lineage>
</organism>
<evidence type="ECO:0000313" key="3">
    <source>
        <dbReference type="RefSeq" id="XP_047739197.1"/>
    </source>
</evidence>
<dbReference type="Proteomes" id="UP000694843">
    <property type="component" value="Unplaced"/>
</dbReference>
<gene>
    <name evidence="3" type="primary">LOC125178742</name>
</gene>
<dbReference type="PANTHER" id="PTHR21084">
    <property type="entry name" value="DENSE INCISORS"/>
    <property type="match status" value="1"/>
</dbReference>
<proteinExistence type="predicted"/>
<dbReference type="InterPro" id="IPR026698">
    <property type="entry name" value="UPF_C3orf38"/>
</dbReference>
<dbReference type="KEGG" id="hazt:125178742"/>
<protein>
    <submittedName>
        <fullName evidence="3">Uncharacterized protein C3orf38 homolog</fullName>
    </submittedName>
</protein>
<dbReference type="PANTHER" id="PTHR21084:SF1">
    <property type="entry name" value="DENSE INCISORS"/>
    <property type="match status" value="1"/>
</dbReference>
<dbReference type="Pfam" id="PF15008">
    <property type="entry name" value="DUF4518"/>
    <property type="match status" value="1"/>
</dbReference>
<feature type="compositionally biased region" description="Low complexity" evidence="1">
    <location>
        <begin position="46"/>
        <end position="60"/>
    </location>
</feature>
<dbReference type="GeneID" id="125178742"/>
<feature type="region of interest" description="Disordered" evidence="1">
    <location>
        <begin position="27"/>
        <end position="62"/>
    </location>
</feature>
<accession>A0A979FRA5</accession>
<dbReference type="RefSeq" id="XP_047739197.1">
    <property type="nucleotide sequence ID" value="XM_047883241.1"/>
</dbReference>